<name>A0A1L3MVA6_9BACI</name>
<dbReference type="EMBL" id="CP016020">
    <property type="protein sequence ID" value="APH06259.1"/>
    <property type="molecule type" value="Genomic_DNA"/>
</dbReference>
<organism evidence="2 3">
    <name type="scientific">Bacillus weihaiensis</name>
    <dbReference type="NCBI Taxonomy" id="1547283"/>
    <lineage>
        <taxon>Bacteria</taxon>
        <taxon>Bacillati</taxon>
        <taxon>Bacillota</taxon>
        <taxon>Bacilli</taxon>
        <taxon>Bacillales</taxon>
        <taxon>Bacillaceae</taxon>
        <taxon>Bacillus</taxon>
    </lineage>
</organism>
<dbReference type="AlphaFoldDB" id="A0A1L3MVA6"/>
<protein>
    <submittedName>
        <fullName evidence="2">YfhD family protein</fullName>
    </submittedName>
</protein>
<evidence type="ECO:0000256" key="1">
    <source>
        <dbReference type="SAM" id="MobiDB-lite"/>
    </source>
</evidence>
<feature type="compositionally biased region" description="Basic and acidic residues" evidence="1">
    <location>
        <begin position="26"/>
        <end position="40"/>
    </location>
</feature>
<feature type="region of interest" description="Disordered" evidence="1">
    <location>
        <begin position="1"/>
        <end position="64"/>
    </location>
</feature>
<dbReference type="KEGG" id="bwh:A9C19_16835"/>
<dbReference type="Proteomes" id="UP000181936">
    <property type="component" value="Chromosome"/>
</dbReference>
<feature type="compositionally biased region" description="Basic residues" evidence="1">
    <location>
        <begin position="1"/>
        <end position="12"/>
    </location>
</feature>
<gene>
    <name evidence="2" type="ORF">A9C19_16835</name>
</gene>
<dbReference type="OrthoDB" id="2973490at2"/>
<evidence type="ECO:0000313" key="2">
    <source>
        <dbReference type="EMBL" id="APH06259.1"/>
    </source>
</evidence>
<dbReference type="Pfam" id="PF14151">
    <property type="entry name" value="YfhD"/>
    <property type="match status" value="1"/>
</dbReference>
<reference evidence="2 3" key="1">
    <citation type="journal article" date="2016" name="Sci. Rep.">
        <title>Complete genome sequence and transcriptomic analysis of a novel marine strain Bacillus weihaiensis reveals the mechanism of brown algae degradation.</title>
        <authorList>
            <person name="Zhu Y."/>
            <person name="Chen P."/>
            <person name="Bao Y."/>
            <person name="Men Y."/>
            <person name="Zeng Y."/>
            <person name="Yang J."/>
            <person name="Sun J."/>
            <person name="Sun Y."/>
        </authorList>
    </citation>
    <scope>NUCLEOTIDE SEQUENCE [LARGE SCALE GENOMIC DNA]</scope>
    <source>
        <strain evidence="2 3">Alg07</strain>
    </source>
</reference>
<dbReference type="RefSeq" id="WP_072581059.1">
    <property type="nucleotide sequence ID" value="NZ_CP016020.1"/>
</dbReference>
<proteinExistence type="predicted"/>
<evidence type="ECO:0000313" key="3">
    <source>
        <dbReference type="Proteomes" id="UP000181936"/>
    </source>
</evidence>
<accession>A0A1L3MVA6</accession>
<feature type="compositionally biased region" description="Low complexity" evidence="1">
    <location>
        <begin position="48"/>
        <end position="64"/>
    </location>
</feature>
<keyword evidence="3" id="KW-1185">Reference proteome</keyword>
<dbReference type="InterPro" id="IPR025435">
    <property type="entry name" value="YfhD-like"/>
</dbReference>
<sequence length="64" mass="7283">MGRGHKHNHKARDKNSSSLPQTPKNLKRDGVDEEFSRELADQADLEAQARSNAANQRQSTNRKR</sequence>